<evidence type="ECO:0000313" key="2">
    <source>
        <dbReference type="Proteomes" id="UP001283361"/>
    </source>
</evidence>
<sequence length="278" mass="31316">MTSNLLNHDALTMDDDEVSQWLHRYPQRLVSGSTVTLRGWSVAPPLPSEVMVRLDSYRYPQRKIGQWLDTVTSERLVSGSTVTLRGWSVAPPLPSEVGQWLHRYPQRLVSGSTVTFRGWSVTRPLPSGVGQWLDRLTEAIGEGHKPHCSCVRLLPSCLSASAIVSVRHSSRITPPVSCWRTYTRLHARSQRMEEILVRKKFMYDGTDRVNVRAGSLQLFRFCPTSLARLRAWLKTIGHPSDMRWGLNSALISGRVAGLCAECTDWRQENSPGMYGSTL</sequence>
<organism evidence="1 2">
    <name type="scientific">Elysia crispata</name>
    <name type="common">lettuce slug</name>
    <dbReference type="NCBI Taxonomy" id="231223"/>
    <lineage>
        <taxon>Eukaryota</taxon>
        <taxon>Metazoa</taxon>
        <taxon>Spiralia</taxon>
        <taxon>Lophotrochozoa</taxon>
        <taxon>Mollusca</taxon>
        <taxon>Gastropoda</taxon>
        <taxon>Heterobranchia</taxon>
        <taxon>Euthyneura</taxon>
        <taxon>Panpulmonata</taxon>
        <taxon>Sacoglossa</taxon>
        <taxon>Placobranchoidea</taxon>
        <taxon>Plakobranchidae</taxon>
        <taxon>Elysia</taxon>
    </lineage>
</organism>
<name>A0AAE0YJE3_9GAST</name>
<dbReference type="AlphaFoldDB" id="A0AAE0YJE3"/>
<keyword evidence="2" id="KW-1185">Reference proteome</keyword>
<reference evidence="1" key="1">
    <citation type="journal article" date="2023" name="G3 (Bethesda)">
        <title>A reference genome for the long-term kleptoplast-retaining sea slug Elysia crispata morphotype clarki.</title>
        <authorList>
            <person name="Eastman K.E."/>
            <person name="Pendleton A.L."/>
            <person name="Shaikh M.A."/>
            <person name="Suttiyut T."/>
            <person name="Ogas R."/>
            <person name="Tomko P."/>
            <person name="Gavelis G."/>
            <person name="Widhalm J.R."/>
            <person name="Wisecaver J.H."/>
        </authorList>
    </citation>
    <scope>NUCLEOTIDE SEQUENCE</scope>
    <source>
        <strain evidence="1">ECLA1</strain>
    </source>
</reference>
<protein>
    <submittedName>
        <fullName evidence="1">Uncharacterized protein</fullName>
    </submittedName>
</protein>
<accession>A0AAE0YJE3</accession>
<dbReference type="Proteomes" id="UP001283361">
    <property type="component" value="Unassembled WGS sequence"/>
</dbReference>
<proteinExistence type="predicted"/>
<gene>
    <name evidence="1" type="ORF">RRG08_024877</name>
</gene>
<comment type="caution">
    <text evidence="1">The sequence shown here is derived from an EMBL/GenBank/DDBJ whole genome shotgun (WGS) entry which is preliminary data.</text>
</comment>
<dbReference type="EMBL" id="JAWDGP010006075">
    <property type="protein sequence ID" value="KAK3747730.1"/>
    <property type="molecule type" value="Genomic_DNA"/>
</dbReference>
<evidence type="ECO:0000313" key="1">
    <source>
        <dbReference type="EMBL" id="KAK3747730.1"/>
    </source>
</evidence>